<sequence length="98" mass="11404">MSKGLEHLSYKERLRGLGALSLEKNQLRGNLIDECRYLKGRCQKDGARLFLVVPGNGTRGNGQKLRNRKFHLNMRKNFFIVQVTEHWNRLSREVVDPP</sequence>
<evidence type="ECO:0000313" key="2">
    <source>
        <dbReference type="Proteomes" id="UP000269221"/>
    </source>
</evidence>
<accession>A0A3M0KC91</accession>
<dbReference type="Proteomes" id="UP000269221">
    <property type="component" value="Unassembled WGS sequence"/>
</dbReference>
<protein>
    <submittedName>
        <fullName evidence="1">Uncharacterized protein</fullName>
    </submittedName>
</protein>
<gene>
    <name evidence="1" type="ORF">DUI87_12899</name>
</gene>
<dbReference type="EMBL" id="QRBI01000112">
    <property type="protein sequence ID" value="RMC10101.1"/>
    <property type="molecule type" value="Genomic_DNA"/>
</dbReference>
<dbReference type="OrthoDB" id="9391978at2759"/>
<reference evidence="1 2" key="1">
    <citation type="submission" date="2018-07" db="EMBL/GenBank/DDBJ databases">
        <title>A high quality draft genome assembly of the barn swallow (H. rustica rustica).</title>
        <authorList>
            <person name="Formenti G."/>
            <person name="Chiara M."/>
            <person name="Poveda L."/>
            <person name="Francoijs K.-J."/>
            <person name="Bonisoli-Alquati A."/>
            <person name="Canova L."/>
            <person name="Gianfranceschi L."/>
            <person name="Horner D.S."/>
            <person name="Saino N."/>
        </authorList>
    </citation>
    <scope>NUCLEOTIDE SEQUENCE [LARGE SCALE GENOMIC DNA]</scope>
    <source>
        <strain evidence="1">Chelidonia</strain>
        <tissue evidence="1">Blood</tissue>
    </source>
</reference>
<organism evidence="1 2">
    <name type="scientific">Hirundo rustica rustica</name>
    <dbReference type="NCBI Taxonomy" id="333673"/>
    <lineage>
        <taxon>Eukaryota</taxon>
        <taxon>Metazoa</taxon>
        <taxon>Chordata</taxon>
        <taxon>Craniata</taxon>
        <taxon>Vertebrata</taxon>
        <taxon>Euteleostomi</taxon>
        <taxon>Archelosauria</taxon>
        <taxon>Archosauria</taxon>
        <taxon>Dinosauria</taxon>
        <taxon>Saurischia</taxon>
        <taxon>Theropoda</taxon>
        <taxon>Coelurosauria</taxon>
        <taxon>Aves</taxon>
        <taxon>Neognathae</taxon>
        <taxon>Neoaves</taxon>
        <taxon>Telluraves</taxon>
        <taxon>Australaves</taxon>
        <taxon>Passeriformes</taxon>
        <taxon>Sylvioidea</taxon>
        <taxon>Hirundinidae</taxon>
        <taxon>Hirundo</taxon>
    </lineage>
</organism>
<proteinExistence type="predicted"/>
<dbReference type="STRING" id="333673.A0A3M0KC91"/>
<keyword evidence="2" id="KW-1185">Reference proteome</keyword>
<dbReference type="AlphaFoldDB" id="A0A3M0KC91"/>
<comment type="caution">
    <text evidence="1">The sequence shown here is derived from an EMBL/GenBank/DDBJ whole genome shotgun (WGS) entry which is preliminary data.</text>
</comment>
<evidence type="ECO:0000313" key="1">
    <source>
        <dbReference type="EMBL" id="RMC10101.1"/>
    </source>
</evidence>
<name>A0A3M0KC91_HIRRU</name>